<comment type="caution">
    <text evidence="11">The sequence shown here is derived from an EMBL/GenBank/DDBJ whole genome shotgun (WGS) entry which is preliminary data.</text>
</comment>
<keyword evidence="7" id="KW-0547">Nucleotide-binding</keyword>
<dbReference type="GO" id="GO:0005737">
    <property type="term" value="C:cytoplasm"/>
    <property type="evidence" value="ECO:0007669"/>
    <property type="project" value="UniProtKB-SubCell"/>
</dbReference>
<keyword evidence="4" id="KW-0963">Cytoplasm</keyword>
<keyword evidence="9" id="KW-0460">Magnesium</keyword>
<dbReference type="AlphaFoldDB" id="A0A8J7SKU4"/>
<dbReference type="PANTHER" id="PTHR33540">
    <property type="entry name" value="TRNA THREONYLCARBAMOYLADENOSINE BIOSYNTHESIS PROTEIN TSAE"/>
    <property type="match status" value="1"/>
</dbReference>
<dbReference type="GO" id="GO:0002949">
    <property type="term" value="P:tRNA threonylcarbamoyladenosine modification"/>
    <property type="evidence" value="ECO:0007669"/>
    <property type="project" value="InterPro"/>
</dbReference>
<keyword evidence="5" id="KW-0819">tRNA processing</keyword>
<dbReference type="Pfam" id="PF02367">
    <property type="entry name" value="TsaE"/>
    <property type="match status" value="1"/>
</dbReference>
<evidence type="ECO:0000256" key="7">
    <source>
        <dbReference type="ARBA" id="ARBA00022741"/>
    </source>
</evidence>
<dbReference type="InterPro" id="IPR003442">
    <property type="entry name" value="T6A_TsaE"/>
</dbReference>
<dbReference type="EMBL" id="JAGMWN010000010">
    <property type="protein sequence ID" value="MBP5858698.1"/>
    <property type="molecule type" value="Genomic_DNA"/>
</dbReference>
<dbReference type="PANTHER" id="PTHR33540:SF2">
    <property type="entry name" value="TRNA THREONYLCARBAMOYLADENOSINE BIOSYNTHESIS PROTEIN TSAE"/>
    <property type="match status" value="1"/>
</dbReference>
<dbReference type="Proteomes" id="UP000672602">
    <property type="component" value="Unassembled WGS sequence"/>
</dbReference>
<evidence type="ECO:0000256" key="1">
    <source>
        <dbReference type="ARBA" id="ARBA00004496"/>
    </source>
</evidence>
<evidence type="ECO:0000256" key="3">
    <source>
        <dbReference type="ARBA" id="ARBA00019010"/>
    </source>
</evidence>
<dbReference type="InterPro" id="IPR027417">
    <property type="entry name" value="P-loop_NTPase"/>
</dbReference>
<dbReference type="GO" id="GO:0046872">
    <property type="term" value="F:metal ion binding"/>
    <property type="evidence" value="ECO:0007669"/>
    <property type="project" value="UniProtKB-KW"/>
</dbReference>
<proteinExistence type="inferred from homology"/>
<evidence type="ECO:0000313" key="12">
    <source>
        <dbReference type="Proteomes" id="UP000672602"/>
    </source>
</evidence>
<keyword evidence="6" id="KW-0479">Metal-binding</keyword>
<dbReference type="GO" id="GO:0005524">
    <property type="term" value="F:ATP binding"/>
    <property type="evidence" value="ECO:0007669"/>
    <property type="project" value="UniProtKB-KW"/>
</dbReference>
<dbReference type="NCBIfam" id="TIGR00150">
    <property type="entry name" value="T6A_YjeE"/>
    <property type="match status" value="1"/>
</dbReference>
<evidence type="ECO:0000256" key="6">
    <source>
        <dbReference type="ARBA" id="ARBA00022723"/>
    </source>
</evidence>
<evidence type="ECO:0000256" key="5">
    <source>
        <dbReference type="ARBA" id="ARBA00022694"/>
    </source>
</evidence>
<comment type="similarity">
    <text evidence="2">Belongs to the TsaE family.</text>
</comment>
<evidence type="ECO:0000256" key="10">
    <source>
        <dbReference type="ARBA" id="ARBA00032441"/>
    </source>
</evidence>
<gene>
    <name evidence="11" type="primary">tsaE</name>
    <name evidence="11" type="ORF">KAJ83_16885</name>
</gene>
<dbReference type="Gene3D" id="3.40.50.300">
    <property type="entry name" value="P-loop containing nucleotide triphosphate hydrolases"/>
    <property type="match status" value="1"/>
</dbReference>
<evidence type="ECO:0000256" key="8">
    <source>
        <dbReference type="ARBA" id="ARBA00022840"/>
    </source>
</evidence>
<reference evidence="11" key="1">
    <citation type="submission" date="2021-04" db="EMBL/GenBank/DDBJ databases">
        <authorList>
            <person name="Zhang D.-C."/>
        </authorList>
    </citation>
    <scope>NUCLEOTIDE SEQUENCE</scope>
    <source>
        <strain evidence="11">CGMCC 1.15697</strain>
    </source>
</reference>
<evidence type="ECO:0000313" key="11">
    <source>
        <dbReference type="EMBL" id="MBP5858698.1"/>
    </source>
</evidence>
<evidence type="ECO:0000256" key="4">
    <source>
        <dbReference type="ARBA" id="ARBA00022490"/>
    </source>
</evidence>
<dbReference type="SUPFAM" id="SSF52540">
    <property type="entry name" value="P-loop containing nucleoside triphosphate hydrolases"/>
    <property type="match status" value="1"/>
</dbReference>
<accession>A0A8J7SKU4</accession>
<evidence type="ECO:0000256" key="2">
    <source>
        <dbReference type="ARBA" id="ARBA00007599"/>
    </source>
</evidence>
<comment type="subcellular location">
    <subcellularLocation>
        <location evidence="1">Cytoplasm</location>
    </subcellularLocation>
</comment>
<keyword evidence="8" id="KW-0067">ATP-binding</keyword>
<evidence type="ECO:0000256" key="9">
    <source>
        <dbReference type="ARBA" id="ARBA00022842"/>
    </source>
</evidence>
<organism evidence="11 12">
    <name type="scientific">Marivibrio halodurans</name>
    <dbReference type="NCBI Taxonomy" id="2039722"/>
    <lineage>
        <taxon>Bacteria</taxon>
        <taxon>Pseudomonadati</taxon>
        <taxon>Pseudomonadota</taxon>
        <taxon>Alphaproteobacteria</taxon>
        <taxon>Rhodospirillales</taxon>
        <taxon>Rhodospirillaceae</taxon>
        <taxon>Marivibrio</taxon>
    </lineage>
</organism>
<sequence length="167" mass="17393">MTAPPIADPIEIELPDLAATRALGTALGAALRPGDVVALSGDLGAGKSELARAAIRARLAVPDLEVPSPTFTLVQTYEAPALEIWHVDLYRLERPGDALELGLEEAFADAAMLIEWPGRLGDALPAARLDLCLSVIGAPDTGGDGARRAMLADPAGAWATRIEGLRP</sequence>
<protein>
    <recommendedName>
        <fullName evidence="3">tRNA threonylcarbamoyladenosine biosynthesis protein TsaE</fullName>
    </recommendedName>
    <alternativeName>
        <fullName evidence="10">t(6)A37 threonylcarbamoyladenosine biosynthesis protein TsaE</fullName>
    </alternativeName>
</protein>
<name>A0A8J7SKU4_9PROT</name>
<keyword evidence="12" id="KW-1185">Reference proteome</keyword>
<dbReference type="RefSeq" id="WP_210683288.1">
    <property type="nucleotide sequence ID" value="NZ_JAGMWN010000010.1"/>
</dbReference>